<dbReference type="OrthoDB" id="5343675at2"/>
<dbReference type="CDD" id="cd07377">
    <property type="entry name" value="WHTH_GntR"/>
    <property type="match status" value="1"/>
</dbReference>
<evidence type="ECO:0000256" key="4">
    <source>
        <dbReference type="ARBA" id="ARBA00023163"/>
    </source>
</evidence>
<proteinExistence type="predicted"/>
<dbReference type="InterPro" id="IPR036390">
    <property type="entry name" value="WH_DNA-bd_sf"/>
</dbReference>
<reference evidence="9" key="2">
    <citation type="submission" date="2019-01" db="EMBL/GenBank/DDBJ databases">
        <title>Genome sequence of Desulfonema ishimotonii strain Tokyo 01.</title>
        <authorList>
            <person name="Fukui M."/>
        </authorList>
    </citation>
    <scope>NUCLEOTIDE SEQUENCE [LARGE SCALE GENOMIC DNA]</scope>
    <source>
        <strain evidence="9">Tokyo 01</strain>
    </source>
</reference>
<evidence type="ECO:0000256" key="6">
    <source>
        <dbReference type="ARBA" id="ARBA00039592"/>
    </source>
</evidence>
<dbReference type="EMBL" id="BEXT01000001">
    <property type="protein sequence ID" value="GBC61316.1"/>
    <property type="molecule type" value="Genomic_DNA"/>
</dbReference>
<feature type="domain" description="HTH gntR-type" evidence="7">
    <location>
        <begin position="11"/>
        <end position="79"/>
    </location>
</feature>
<protein>
    <recommendedName>
        <fullName evidence="6">Pyruvate dehydrogenase complex repressor</fullName>
    </recommendedName>
</protein>
<evidence type="ECO:0000256" key="2">
    <source>
        <dbReference type="ARBA" id="ARBA00023015"/>
    </source>
</evidence>
<evidence type="ECO:0000259" key="7">
    <source>
        <dbReference type="PROSITE" id="PS50949"/>
    </source>
</evidence>
<dbReference type="InterPro" id="IPR011711">
    <property type="entry name" value="GntR_C"/>
</dbReference>
<dbReference type="PANTHER" id="PTHR43537:SF34">
    <property type="entry name" value="PYRUVATE DEHYDROGENASE COMPLEX REPRESSOR"/>
    <property type="match status" value="1"/>
</dbReference>
<accession>A0A401FWH7</accession>
<dbReference type="PROSITE" id="PS50949">
    <property type="entry name" value="HTH_GNTR"/>
    <property type="match status" value="1"/>
</dbReference>
<reference evidence="9" key="1">
    <citation type="submission" date="2017-11" db="EMBL/GenBank/DDBJ databases">
        <authorList>
            <person name="Watanabe M."/>
            <person name="Kojima H."/>
        </authorList>
    </citation>
    <scope>NUCLEOTIDE SEQUENCE [LARGE SCALE GENOMIC DNA]</scope>
    <source>
        <strain evidence="9">Tokyo 01</strain>
    </source>
</reference>
<dbReference type="RefSeq" id="WP_124328617.1">
    <property type="nucleotide sequence ID" value="NZ_BEXT01000001.1"/>
</dbReference>
<keyword evidence="9" id="KW-1185">Reference proteome</keyword>
<comment type="caution">
    <text evidence="8">The sequence shown here is derived from an EMBL/GenBank/DDBJ whole genome shotgun (WGS) entry which is preliminary data.</text>
</comment>
<dbReference type="Pfam" id="PF07729">
    <property type="entry name" value="FCD"/>
    <property type="match status" value="1"/>
</dbReference>
<dbReference type="Proteomes" id="UP000288096">
    <property type="component" value="Unassembled WGS sequence"/>
</dbReference>
<dbReference type="AlphaFoldDB" id="A0A401FWH7"/>
<dbReference type="InterPro" id="IPR000524">
    <property type="entry name" value="Tscrpt_reg_HTH_GntR"/>
</dbReference>
<keyword evidence="4" id="KW-0804">Transcription</keyword>
<dbReference type="SMART" id="SM00345">
    <property type="entry name" value="HTH_GNTR"/>
    <property type="match status" value="1"/>
</dbReference>
<dbReference type="InterPro" id="IPR036388">
    <property type="entry name" value="WH-like_DNA-bd_sf"/>
</dbReference>
<dbReference type="Gene3D" id="1.20.120.530">
    <property type="entry name" value="GntR ligand-binding domain-like"/>
    <property type="match status" value="1"/>
</dbReference>
<organism evidence="8 9">
    <name type="scientific">Desulfonema ishimotonii</name>
    <dbReference type="NCBI Taxonomy" id="45657"/>
    <lineage>
        <taxon>Bacteria</taxon>
        <taxon>Pseudomonadati</taxon>
        <taxon>Thermodesulfobacteriota</taxon>
        <taxon>Desulfobacteria</taxon>
        <taxon>Desulfobacterales</taxon>
        <taxon>Desulfococcaceae</taxon>
        <taxon>Desulfonema</taxon>
    </lineage>
</organism>
<dbReference type="SMART" id="SM00895">
    <property type="entry name" value="FCD"/>
    <property type="match status" value="1"/>
</dbReference>
<evidence type="ECO:0000313" key="9">
    <source>
        <dbReference type="Proteomes" id="UP000288096"/>
    </source>
</evidence>
<dbReference type="PRINTS" id="PR00035">
    <property type="entry name" value="HTHGNTR"/>
</dbReference>
<keyword evidence="2" id="KW-0805">Transcription regulation</keyword>
<dbReference type="SUPFAM" id="SSF46785">
    <property type="entry name" value="Winged helix' DNA-binding domain"/>
    <property type="match status" value="1"/>
</dbReference>
<keyword evidence="3" id="KW-0238">DNA-binding</keyword>
<dbReference type="Gene3D" id="1.10.10.10">
    <property type="entry name" value="Winged helix-like DNA-binding domain superfamily/Winged helix DNA-binding domain"/>
    <property type="match status" value="1"/>
</dbReference>
<dbReference type="SUPFAM" id="SSF48008">
    <property type="entry name" value="GntR ligand-binding domain-like"/>
    <property type="match status" value="1"/>
</dbReference>
<evidence type="ECO:0000256" key="3">
    <source>
        <dbReference type="ARBA" id="ARBA00023125"/>
    </source>
</evidence>
<dbReference type="InterPro" id="IPR008920">
    <property type="entry name" value="TF_FadR/GntR_C"/>
</dbReference>
<gene>
    <name evidence="8" type="ORF">DENIS_2276</name>
</gene>
<dbReference type="PANTHER" id="PTHR43537">
    <property type="entry name" value="TRANSCRIPTIONAL REGULATOR, GNTR FAMILY"/>
    <property type="match status" value="1"/>
</dbReference>
<sequence length="243" mass="27927">MSDIYQKIRAMKVSEEIAEQIRTLIKEGKLRPGQKLPPERAFAQTLGVGRSSLREAMNTLATQGFIEIRKRQGIFVSNISDTLITDPLRQILKEDNSELPHLYELRKDIEMASAWLAAERRTPEDLIQIRQLLENMEQGVKNGAISLRDDLDFHLAIAHATRNFLRVHVLKNIFGLSGEFLGVVLGKLSRKPGNLPVICSHHRAIFEAIEARDKDQAREQMRTHLTWVEEKWRVVWEYEITPG</sequence>
<dbReference type="GO" id="GO:0003700">
    <property type="term" value="F:DNA-binding transcription factor activity"/>
    <property type="evidence" value="ECO:0007669"/>
    <property type="project" value="InterPro"/>
</dbReference>
<dbReference type="Pfam" id="PF00392">
    <property type="entry name" value="GntR"/>
    <property type="match status" value="1"/>
</dbReference>
<comment type="function">
    <text evidence="5">Transcriptional repressor for the pyruvate dehydrogenase complex genes aceEF and lpd.</text>
</comment>
<evidence type="ECO:0000313" key="8">
    <source>
        <dbReference type="EMBL" id="GBC61316.1"/>
    </source>
</evidence>
<dbReference type="GO" id="GO:0003677">
    <property type="term" value="F:DNA binding"/>
    <property type="evidence" value="ECO:0007669"/>
    <property type="project" value="UniProtKB-KW"/>
</dbReference>
<name>A0A401FWH7_9BACT</name>
<evidence type="ECO:0000256" key="5">
    <source>
        <dbReference type="ARBA" id="ARBA00037357"/>
    </source>
</evidence>
<keyword evidence="1" id="KW-0678">Repressor</keyword>
<evidence type="ECO:0000256" key="1">
    <source>
        <dbReference type="ARBA" id="ARBA00022491"/>
    </source>
</evidence>